<evidence type="ECO:0000256" key="9">
    <source>
        <dbReference type="ARBA" id="ARBA00023204"/>
    </source>
</evidence>
<dbReference type="SUPFAM" id="SSF47807">
    <property type="entry name" value="5' to 3' exonuclease, C-terminal subdomain"/>
    <property type="match status" value="1"/>
</dbReference>
<comment type="function">
    <text evidence="12">Structure-specific nuclease with 5'-flap endonuclease and 5'-3' exonuclease activities involved in DNA replication and repair. During DNA replication, cleaves the 5'-overhanging flap structure that is generated by displacement synthesis when DNA polymerase encounters the 5'-end of a downstream Okazaki fragment. Binds the unpaired 3'-DNA end and kinks the DNA to facilitate 5' cleavage specificity. Cleaves one nucleotide into the double-stranded DNA from the junction in flap DNA, leaving a nick for ligation. Also involved in the base excision repair (BER) pathway. Acts as a genome stabilization factor that prevents flaps from equilibrating into structurs that lead to duplications and deletions. Also possesses 5'-3' exonuclease activity on nicked or gapped double-stranded DNA.</text>
</comment>
<keyword evidence="3 12" id="KW-0479">Metal-binding</keyword>
<evidence type="ECO:0000256" key="3">
    <source>
        <dbReference type="ARBA" id="ARBA00022723"/>
    </source>
</evidence>
<dbReference type="PANTHER" id="PTHR11081:SF9">
    <property type="entry name" value="FLAP ENDONUCLEASE 1"/>
    <property type="match status" value="1"/>
</dbReference>
<dbReference type="GO" id="GO:0003677">
    <property type="term" value="F:DNA binding"/>
    <property type="evidence" value="ECO:0007669"/>
    <property type="project" value="UniProtKB-UniRule"/>
</dbReference>
<sequence length="326" mass="37576">MGVQFNDLIPKKEIPIKYLSGKTVAIDGMNVLYQFLSSIRLRDGSPLRNRKGEITSTYNGIFYKTIYMLENDITPVWVFDGKPPKLKEKTREERRKMREKAKEEFTKAKEMENIDEMQKYAKRMNFLTKDIVENSKKLLDLMGVPYVNAPAEGEGQASYMAKKGDVFCVISQDYDALLYGAPRIVRNLTATKEELELIELENVLNELGISHDDLIDMAILIGTDYNPKGVKGIGPKKALEIVKSKNKELYLKAVENYEEIKNIFKNPKVTDEYSIKLKKPDKEGIIKFLVEENDFSMERVQPHVEKLCKLIEKKTKQVTLDAWFGR</sequence>
<dbReference type="FunFam" id="3.40.50.1010:FF:000016">
    <property type="entry name" value="Flap endonuclease 1"/>
    <property type="match status" value="1"/>
</dbReference>
<dbReference type="EC" id="3.1.-.-" evidence="12"/>
<comment type="subunit">
    <text evidence="11 12">Interacts with PCNA. PCNA stimulates the nuclease activity without altering cleavage specificity.</text>
</comment>
<keyword evidence="8 12" id="KW-0460">Magnesium</keyword>
<evidence type="ECO:0000256" key="8">
    <source>
        <dbReference type="ARBA" id="ARBA00022842"/>
    </source>
</evidence>
<keyword evidence="6 12" id="KW-0378">Hydrolase</keyword>
<dbReference type="GO" id="GO:0043137">
    <property type="term" value="P:DNA replication, removal of RNA primer"/>
    <property type="evidence" value="ECO:0007669"/>
    <property type="project" value="UniProtKB-UniRule"/>
</dbReference>
<dbReference type="InterPro" id="IPR006086">
    <property type="entry name" value="XPG-I_dom"/>
</dbReference>
<dbReference type="InterPro" id="IPR019973">
    <property type="entry name" value="Flap_endonuc_arc"/>
</dbReference>
<keyword evidence="5 12" id="KW-0227">DNA damage</keyword>
<dbReference type="SUPFAM" id="SSF88723">
    <property type="entry name" value="PIN domain-like"/>
    <property type="match status" value="1"/>
</dbReference>
<feature type="binding site" evidence="12">
    <location>
        <position position="152"/>
    </location>
    <ligand>
        <name>Mg(2+)</name>
        <dbReference type="ChEBI" id="CHEBI:18420"/>
        <label>1</label>
    </ligand>
</feature>
<dbReference type="Gene3D" id="3.40.50.1010">
    <property type="entry name" value="5'-nuclease"/>
    <property type="match status" value="1"/>
</dbReference>
<dbReference type="InterPro" id="IPR006085">
    <property type="entry name" value="XPG_DNA_repair_N"/>
</dbReference>
<feature type="domain" description="XPG-I" evidence="13">
    <location>
        <begin position="140"/>
        <end position="209"/>
    </location>
</feature>
<dbReference type="InterPro" id="IPR036279">
    <property type="entry name" value="5-3_exonuclease_C_sf"/>
</dbReference>
<dbReference type="RefSeq" id="WP_013798814.1">
    <property type="nucleotide sequence ID" value="NC_015562.1"/>
</dbReference>
<dbReference type="GO" id="GO:0017108">
    <property type="term" value="F:5'-flap endonuclease activity"/>
    <property type="evidence" value="ECO:0007669"/>
    <property type="project" value="UniProtKB-UniRule"/>
</dbReference>
<dbReference type="GO" id="GO:0008409">
    <property type="term" value="F:5'-3' exonuclease activity"/>
    <property type="evidence" value="ECO:0007669"/>
    <property type="project" value="UniProtKB-UniRule"/>
</dbReference>
<organism evidence="16">
    <name type="scientific">Methanotorris igneus (strain DSM 5666 / JCM 11834 / Kol 5)</name>
    <dbReference type="NCBI Taxonomy" id="880724"/>
    <lineage>
        <taxon>Archaea</taxon>
        <taxon>Methanobacteriati</taxon>
        <taxon>Methanobacteriota</taxon>
        <taxon>Methanomada group</taxon>
        <taxon>Methanococci</taxon>
        <taxon>Methanococcales</taxon>
        <taxon>Methanocaldococcaceae</taxon>
        <taxon>Methanotorris</taxon>
    </lineage>
</organism>
<evidence type="ECO:0000256" key="12">
    <source>
        <dbReference type="HAMAP-Rule" id="MF_00614"/>
    </source>
</evidence>
<evidence type="ECO:0000256" key="1">
    <source>
        <dbReference type="ARBA" id="ARBA00022705"/>
    </source>
</evidence>
<feature type="region of interest" description="N-domain" evidence="12">
    <location>
        <begin position="1"/>
        <end position="98"/>
    </location>
</feature>
<dbReference type="GeneID" id="10643501"/>
<evidence type="ECO:0000313" key="16">
    <source>
        <dbReference type="Proteomes" id="UP000009227"/>
    </source>
</evidence>
<dbReference type="InterPro" id="IPR029060">
    <property type="entry name" value="PIN-like_dom_sf"/>
</dbReference>
<keyword evidence="7 12" id="KW-0269">Exonuclease</keyword>
<feature type="binding site" evidence="12">
    <location>
        <position position="175"/>
    </location>
    <ligand>
        <name>Mg(2+)</name>
        <dbReference type="ChEBI" id="CHEBI:18420"/>
        <label>2</label>
    </ligand>
</feature>
<keyword evidence="2 12" id="KW-0540">Nuclease</keyword>
<dbReference type="AlphaFoldDB" id="F6BCK0"/>
<comment type="cofactor">
    <cofactor evidence="12">
        <name>Mg(2+)</name>
        <dbReference type="ChEBI" id="CHEBI:18420"/>
    </cofactor>
    <text evidence="12">Binds 2 magnesium ions per subunit. They probably participate in the reaction catalyzed by the enzyme. May bind an additional third magnesium ion after substrate binding.</text>
</comment>
<gene>
    <name evidence="12" type="primary">fen</name>
    <name evidence="15" type="ordered locus">Metig_0661</name>
</gene>
<dbReference type="HAMAP" id="MF_00614">
    <property type="entry name" value="Fen"/>
    <property type="match status" value="1"/>
</dbReference>
<evidence type="ECO:0000256" key="11">
    <source>
        <dbReference type="ARBA" id="ARBA00065981"/>
    </source>
</evidence>
<dbReference type="OrthoDB" id="9593at2157"/>
<keyword evidence="9 12" id="KW-0234">DNA repair</keyword>
<name>F6BCK0_METIK</name>
<feature type="binding site" evidence="12">
    <location>
        <position position="173"/>
    </location>
    <ligand>
        <name>Mg(2+)</name>
        <dbReference type="ChEBI" id="CHEBI:18420"/>
        <label>2</label>
    </ligand>
</feature>
<dbReference type="STRING" id="880724.Metig_0661"/>
<feature type="region of interest" description="Interaction with PCNA" evidence="12">
    <location>
        <begin position="316"/>
        <end position="324"/>
    </location>
</feature>
<dbReference type="EMBL" id="CP002737">
    <property type="protein sequence ID" value="AEF96211.1"/>
    <property type="molecule type" value="Genomic_DNA"/>
</dbReference>
<keyword evidence="4 12" id="KW-0255">Endonuclease</keyword>
<dbReference type="SMART" id="SM00484">
    <property type="entry name" value="XPGI"/>
    <property type="match status" value="1"/>
</dbReference>
<dbReference type="PANTHER" id="PTHR11081">
    <property type="entry name" value="FLAP ENDONUCLEASE FAMILY MEMBER"/>
    <property type="match status" value="1"/>
</dbReference>
<dbReference type="SMART" id="SM00279">
    <property type="entry name" value="HhH2"/>
    <property type="match status" value="1"/>
</dbReference>
<reference evidence="15 16" key="1">
    <citation type="submission" date="2011-05" db="EMBL/GenBank/DDBJ databases">
        <title>Complete sequence of Methanotorris igneus Kol 5.</title>
        <authorList>
            <consortium name="US DOE Joint Genome Institute"/>
            <person name="Lucas S."/>
            <person name="Han J."/>
            <person name="Lapidus A."/>
            <person name="Cheng J.-F."/>
            <person name="Goodwin L."/>
            <person name="Pitluck S."/>
            <person name="Peters L."/>
            <person name="Mikhailova N."/>
            <person name="Chertkov O."/>
            <person name="Han C."/>
            <person name="Tapia R."/>
            <person name="Land M."/>
            <person name="Hauser L."/>
            <person name="Kyrpides N."/>
            <person name="Ivanova N."/>
            <person name="Pagani I."/>
            <person name="Sieprawska-Lupa M."/>
            <person name="Whitman W."/>
            <person name="Woyke T."/>
        </authorList>
    </citation>
    <scope>NUCLEOTIDE SEQUENCE [LARGE SCALE GENOMIC DNA]</scope>
    <source>
        <strain evidence="16">DSM 5666 / JCM 11834 / Kol 5</strain>
    </source>
</reference>
<protein>
    <recommendedName>
        <fullName evidence="12">Flap endonuclease 1</fullName>
        <shortName evidence="12">FEN-1</shortName>
        <ecNumber evidence="12">3.1.-.-</ecNumber>
    </recommendedName>
    <alternativeName>
        <fullName evidence="12">Flap structure-specific endonuclease 1</fullName>
    </alternativeName>
</protein>
<dbReference type="Gene3D" id="1.10.150.20">
    <property type="entry name" value="5' to 3' exonuclease, C-terminal subdomain"/>
    <property type="match status" value="1"/>
</dbReference>
<comment type="function">
    <text evidence="10">Structure-specific nuclease with 5'-flap endonuclease and 5'-3' exonuclease activities involved in DNA replication and repair. During DNA replication, cleaves the 5'-overhanging flap structure that is generated by displacement synthesis when DNA polymerase encounters the 5'-end of a downstream Okazaki fragment. Binds the unpaired 3'-DNA end and kinks the DNA to facilitate 5' cleavage specificity. Cleaves one nucleotide into the double-stranded DNA from the junction in flap DNA, leaving a nick for ligation. Also involved in the base excision repair (BER) pathway. Acts as a genome stabilization factor that prevents flaps from equilibrating into structures that lead to duplications and deletions. Also possesses 5'-3' exonuclease activity on nicked or gapped double-stranded DNA.</text>
</comment>
<feature type="binding site" evidence="12">
    <location>
        <position position="27"/>
    </location>
    <ligand>
        <name>Mg(2+)</name>
        <dbReference type="ChEBI" id="CHEBI:18420"/>
        <label>1</label>
    </ligand>
</feature>
<dbReference type="GO" id="GO:0000287">
    <property type="term" value="F:magnesium ion binding"/>
    <property type="evidence" value="ECO:0007669"/>
    <property type="project" value="UniProtKB-UniRule"/>
</dbReference>
<feature type="region of interest" description="I-domain" evidence="12">
    <location>
        <begin position="116"/>
        <end position="245"/>
    </location>
</feature>
<dbReference type="Pfam" id="PF00867">
    <property type="entry name" value="XPG_I"/>
    <property type="match status" value="1"/>
</dbReference>
<evidence type="ECO:0000256" key="4">
    <source>
        <dbReference type="ARBA" id="ARBA00022759"/>
    </source>
</evidence>
<dbReference type="InterPro" id="IPR023426">
    <property type="entry name" value="Flap_endonuc"/>
</dbReference>
<evidence type="ECO:0000259" key="14">
    <source>
        <dbReference type="SMART" id="SM00485"/>
    </source>
</evidence>
<dbReference type="HOGENOM" id="CLU_032444_0_0_2"/>
<evidence type="ECO:0000256" key="2">
    <source>
        <dbReference type="ARBA" id="ARBA00022722"/>
    </source>
</evidence>
<dbReference type="GO" id="GO:0006281">
    <property type="term" value="P:DNA repair"/>
    <property type="evidence" value="ECO:0007669"/>
    <property type="project" value="UniProtKB-UniRule"/>
</dbReference>
<dbReference type="NCBIfam" id="TIGR03674">
    <property type="entry name" value="fen_arch"/>
    <property type="match status" value="1"/>
</dbReference>
<keyword evidence="16" id="KW-1185">Reference proteome</keyword>
<evidence type="ECO:0000313" key="15">
    <source>
        <dbReference type="EMBL" id="AEF96211.1"/>
    </source>
</evidence>
<dbReference type="Pfam" id="PF00752">
    <property type="entry name" value="XPG_N"/>
    <property type="match status" value="1"/>
</dbReference>
<evidence type="ECO:0000259" key="13">
    <source>
        <dbReference type="SMART" id="SM00484"/>
    </source>
</evidence>
<dbReference type="KEGG" id="mig:Metig_0661"/>
<dbReference type="Proteomes" id="UP000009227">
    <property type="component" value="Chromosome"/>
</dbReference>
<feature type="domain" description="XPG N-terminal" evidence="14">
    <location>
        <begin position="1"/>
        <end position="101"/>
    </location>
</feature>
<comment type="similarity">
    <text evidence="12">Belongs to the XPG/RAD2 endonuclease family. FEN1 subfamily.</text>
</comment>
<dbReference type="FunFam" id="1.10.150.20:FF:000030">
    <property type="entry name" value="Flap endonuclease GEN-like 1"/>
    <property type="match status" value="1"/>
</dbReference>
<keyword evidence="1 12" id="KW-0235">DNA replication</keyword>
<dbReference type="CDD" id="cd09867">
    <property type="entry name" value="PIN_FEN1"/>
    <property type="match status" value="1"/>
</dbReference>
<dbReference type="InterPro" id="IPR008918">
    <property type="entry name" value="HhH2"/>
</dbReference>
<accession>F6BCK0</accession>
<feature type="binding site" evidence="12">
    <location>
        <position position="154"/>
    </location>
    <ligand>
        <name>Mg(2+)</name>
        <dbReference type="ChEBI" id="CHEBI:18420"/>
        <label>1</label>
    </ligand>
</feature>
<dbReference type="InterPro" id="IPR006084">
    <property type="entry name" value="XPG/Rad2"/>
</dbReference>
<evidence type="ECO:0000256" key="5">
    <source>
        <dbReference type="ARBA" id="ARBA00022763"/>
    </source>
</evidence>
<evidence type="ECO:0000256" key="10">
    <source>
        <dbReference type="ARBA" id="ARBA00024702"/>
    </source>
</evidence>
<feature type="binding site" evidence="12">
    <location>
        <position position="224"/>
    </location>
    <ligand>
        <name>Mg(2+)</name>
        <dbReference type="ChEBI" id="CHEBI:18420"/>
        <label>2</label>
    </ligand>
</feature>
<evidence type="ECO:0000256" key="6">
    <source>
        <dbReference type="ARBA" id="ARBA00022801"/>
    </source>
</evidence>
<proteinExistence type="inferred from homology"/>
<dbReference type="PRINTS" id="PR00853">
    <property type="entry name" value="XPGRADSUPER"/>
</dbReference>
<dbReference type="SMART" id="SM00485">
    <property type="entry name" value="XPGN"/>
    <property type="match status" value="1"/>
</dbReference>
<feature type="binding site" evidence="12">
    <location>
        <position position="80"/>
    </location>
    <ligand>
        <name>Mg(2+)</name>
        <dbReference type="ChEBI" id="CHEBI:18420"/>
        <label>1</label>
    </ligand>
</feature>
<evidence type="ECO:0000256" key="7">
    <source>
        <dbReference type="ARBA" id="ARBA00022839"/>
    </source>
</evidence>